<dbReference type="Gene3D" id="6.10.140.2150">
    <property type="match status" value="1"/>
</dbReference>
<dbReference type="InterPro" id="IPR002129">
    <property type="entry name" value="PyrdxlP-dep_de-COase"/>
</dbReference>
<keyword evidence="8" id="KW-0808">Transferase</keyword>
<dbReference type="PANTHER" id="PTHR42735">
    <property type="match status" value="1"/>
</dbReference>
<dbReference type="PANTHER" id="PTHR42735:SF6">
    <property type="entry name" value="SPHINGOSINE-1-PHOSPHATE LYASE 1"/>
    <property type="match status" value="1"/>
</dbReference>
<evidence type="ECO:0000256" key="7">
    <source>
        <dbReference type="RuleBase" id="RU000382"/>
    </source>
</evidence>
<evidence type="ECO:0000256" key="3">
    <source>
        <dbReference type="ARBA" id="ARBA00023239"/>
    </source>
</evidence>
<comment type="cofactor">
    <cofactor evidence="1 7">
        <name>pyridoxal 5'-phosphate</name>
        <dbReference type="ChEBI" id="CHEBI:597326"/>
    </cofactor>
</comment>
<evidence type="ECO:0000313" key="8">
    <source>
        <dbReference type="EMBL" id="BES93795.1"/>
    </source>
</evidence>
<proteinExistence type="inferred from homology"/>
<evidence type="ECO:0000313" key="9">
    <source>
        <dbReference type="Proteomes" id="UP001307889"/>
    </source>
</evidence>
<accession>A0ABN7AS85</accession>
<evidence type="ECO:0000256" key="1">
    <source>
        <dbReference type="ARBA" id="ARBA00001933"/>
    </source>
</evidence>
<keyword evidence="3 7" id="KW-0456">Lyase</keyword>
<protein>
    <recommendedName>
        <fullName evidence="5">sphinganine-1-phosphate aldolase</fullName>
        <ecNumber evidence="5">4.1.2.27</ecNumber>
    </recommendedName>
    <alternativeName>
        <fullName evidence="6">Sphingosine-1-phosphate aldolase</fullName>
    </alternativeName>
</protein>
<evidence type="ECO:0000256" key="4">
    <source>
        <dbReference type="ARBA" id="ARBA00038302"/>
    </source>
</evidence>
<dbReference type="Proteomes" id="UP001307889">
    <property type="component" value="Chromosome 4"/>
</dbReference>
<dbReference type="GO" id="GO:0008483">
    <property type="term" value="F:transaminase activity"/>
    <property type="evidence" value="ECO:0007669"/>
    <property type="project" value="UniProtKB-KW"/>
</dbReference>
<evidence type="ECO:0000256" key="2">
    <source>
        <dbReference type="ARBA" id="ARBA00022898"/>
    </source>
</evidence>
<dbReference type="SUPFAM" id="SSF53383">
    <property type="entry name" value="PLP-dependent transferases"/>
    <property type="match status" value="1"/>
</dbReference>
<keyword evidence="9" id="KW-1185">Reference proteome</keyword>
<dbReference type="EC" id="4.1.2.27" evidence="5"/>
<gene>
    <name evidence="8" type="ORF">NTJ_06604</name>
</gene>
<dbReference type="InterPro" id="IPR015422">
    <property type="entry name" value="PyrdxlP-dep_Trfase_small"/>
</dbReference>
<dbReference type="InterPro" id="IPR050477">
    <property type="entry name" value="GrpII_AminoAcid_Decarb"/>
</dbReference>
<comment type="similarity">
    <text evidence="4">Belongs to the group II decarboxylase family. Sphingosine-1-phosphate lyase subfamily.</text>
</comment>
<keyword evidence="2 7" id="KW-0663">Pyridoxal phosphate</keyword>
<dbReference type="InterPro" id="IPR015421">
    <property type="entry name" value="PyrdxlP-dep_Trfase_major"/>
</dbReference>
<dbReference type="Pfam" id="PF00282">
    <property type="entry name" value="Pyridoxal_deC"/>
    <property type="match status" value="1"/>
</dbReference>
<name>A0ABN7AS85_9HEMI</name>
<evidence type="ECO:0000256" key="6">
    <source>
        <dbReference type="ARBA" id="ARBA00042568"/>
    </source>
</evidence>
<dbReference type="Gene3D" id="3.90.1150.10">
    <property type="entry name" value="Aspartate Aminotransferase, domain 1"/>
    <property type="match status" value="1"/>
</dbReference>
<dbReference type="Gene3D" id="3.40.640.10">
    <property type="entry name" value="Type I PLP-dependent aspartate aminotransferase-like (Major domain)"/>
    <property type="match status" value="1"/>
</dbReference>
<evidence type="ECO:0000256" key="5">
    <source>
        <dbReference type="ARBA" id="ARBA00038965"/>
    </source>
</evidence>
<sequence length="565" mass="62595">MDPKIGFSPASLKNIINGHFAGKEPWQIVTVTATSVLTGVWLWTLLVQQDSLYNRSKNYFFRLGRKIPFVKRKIEEELAKIADSFEKDVNNRCEGVPYVVELNEKGMDVKTILQAVDANLGLGHYDWKEGFVSGAVYYYDEKLIDLLTNVYSRASYTNPLHSDVFPGVNKMEAEVVAMAARLFHGSSTACGTMTSGGSESIIMACKAYRDYALDIKGITQPEMILPRTAHPAFDKAAAYFNIYVRHIDVDPITTCVLIKQVKKAINSRTIMIVGSVPNYPYGTMDDIEALASLGRKYNVPVHADCCLGGFLTVFMDRAGYSLPPFDFSVAGVTSISADTHKYGFAPKGSSVVLYSNPEYRRYQYTVTVDWPGGVYGSPSVSGSRAGAIIATCWATMMYFGIEGYVKATKEIIDTAQFIERKLRLIKGIYIFGKPVTSVIAIGSDDFHIYQLSEKLNERGWNLNPLQFPSGIHICITHMHTKPGVAEKFVADVEQIVAELMKNPTKGVEGKMAVYGMSQAIADRSIVGDLTRVFIDFMYYTPKNKAVEQSKPANGVLHAKNGSTHF</sequence>
<dbReference type="InterPro" id="IPR015424">
    <property type="entry name" value="PyrdxlP-dep_Trfase"/>
</dbReference>
<keyword evidence="8" id="KW-0032">Aminotransferase</keyword>
<reference evidence="8 9" key="1">
    <citation type="submission" date="2023-09" db="EMBL/GenBank/DDBJ databases">
        <title>Nesidiocoris tenuis whole genome shotgun sequence.</title>
        <authorList>
            <person name="Shibata T."/>
            <person name="Shimoda M."/>
            <person name="Kobayashi T."/>
            <person name="Uehara T."/>
        </authorList>
    </citation>
    <scope>NUCLEOTIDE SEQUENCE [LARGE SCALE GENOMIC DNA]</scope>
    <source>
        <strain evidence="8 9">Japan</strain>
    </source>
</reference>
<dbReference type="EMBL" id="AP028912">
    <property type="protein sequence ID" value="BES93795.1"/>
    <property type="molecule type" value="Genomic_DNA"/>
</dbReference>
<organism evidence="8 9">
    <name type="scientific">Nesidiocoris tenuis</name>
    <dbReference type="NCBI Taxonomy" id="355587"/>
    <lineage>
        <taxon>Eukaryota</taxon>
        <taxon>Metazoa</taxon>
        <taxon>Ecdysozoa</taxon>
        <taxon>Arthropoda</taxon>
        <taxon>Hexapoda</taxon>
        <taxon>Insecta</taxon>
        <taxon>Pterygota</taxon>
        <taxon>Neoptera</taxon>
        <taxon>Paraneoptera</taxon>
        <taxon>Hemiptera</taxon>
        <taxon>Heteroptera</taxon>
        <taxon>Panheteroptera</taxon>
        <taxon>Cimicomorpha</taxon>
        <taxon>Miridae</taxon>
        <taxon>Dicyphina</taxon>
        <taxon>Nesidiocoris</taxon>
    </lineage>
</organism>